<dbReference type="GO" id="GO:0046930">
    <property type="term" value="C:pore complex"/>
    <property type="evidence" value="ECO:0007669"/>
    <property type="project" value="UniProtKB-KW"/>
</dbReference>
<evidence type="ECO:0000259" key="12">
    <source>
        <dbReference type="Pfam" id="PF13609"/>
    </source>
</evidence>
<sequence length="329" mass="35647">MKKTVLAVALSLVAGSAIANDVNLDASERARESIIDLILSGEEFSVGGQVAVGGYYKDGRMDGTEKEEFYNGGVTGFDLFVNYQKGNVLGQFAGEFDLADNYSSMDADFTVIDAWVGYKTGFGVASLGYANDSALDAVDGAADLTIEFGASASDASDVNQVVKFEGIKQGFKYAISYYGDREADKSAQKGFNGYVGYQNEQFQVNFGYENNDEKNSADSIEQIMLVNGVVNFGDIAVGANVAQHEKFNGDDSMLYSASAGYTMDKLYLAIGYAHEEGYTASDYDTQYTNFGASYQITNKLSTLVDFKVDLTDENGNDDLEAFFKVAYDF</sequence>
<keyword evidence="5" id="KW-0812">Transmembrane</keyword>
<dbReference type="InterPro" id="IPR033900">
    <property type="entry name" value="Gram_neg_porin_domain"/>
</dbReference>
<protein>
    <recommendedName>
        <fullName evidence="12">Porin domain-containing protein</fullName>
    </recommendedName>
</protein>
<dbReference type="Proteomes" id="UP000004371">
    <property type="component" value="Unassembled WGS sequence"/>
</dbReference>
<reference evidence="13 14" key="1">
    <citation type="journal article" date="2012" name="Int. J. Syst. Evol. Microbiol.">
        <title>Vibrio caribbeanicus sp. nov., isolated from the marine sponge Scleritoderma cyanea.</title>
        <authorList>
            <person name="Hoffmann M."/>
            <person name="Monday S.R."/>
            <person name="Allard M.W."/>
            <person name="Strain E.A."/>
            <person name="Whittaker P."/>
            <person name="Naum M."/>
            <person name="McCarthy P.J."/>
            <person name="Lopez J.V."/>
            <person name="Fischer M."/>
            <person name="Brown E.W."/>
        </authorList>
    </citation>
    <scope>NUCLEOTIDE SEQUENCE [LARGE SCALE GENOMIC DNA]</scope>
    <source>
        <strain evidence="13 14">LMG 20546</strain>
    </source>
</reference>
<dbReference type="OrthoDB" id="6191446at2"/>
<dbReference type="EMBL" id="AEVS01000108">
    <property type="protein sequence ID" value="EGA63796.1"/>
    <property type="molecule type" value="Genomic_DNA"/>
</dbReference>
<evidence type="ECO:0000313" key="14">
    <source>
        <dbReference type="Proteomes" id="UP000004371"/>
    </source>
</evidence>
<dbReference type="PANTHER" id="PTHR34501:SF9">
    <property type="entry name" value="MAJOR OUTER MEMBRANE PROTEIN P.IA"/>
    <property type="match status" value="1"/>
</dbReference>
<keyword evidence="7" id="KW-0406">Ion transport</keyword>
<accession>E8LZX0</accession>
<keyword evidence="9" id="KW-0472">Membrane</keyword>
<evidence type="ECO:0000256" key="3">
    <source>
        <dbReference type="ARBA" id="ARBA00022448"/>
    </source>
</evidence>
<dbReference type="GO" id="GO:0009279">
    <property type="term" value="C:cell outer membrane"/>
    <property type="evidence" value="ECO:0007669"/>
    <property type="project" value="UniProtKB-SubCell"/>
</dbReference>
<name>E8LZX0_9VIBR</name>
<keyword evidence="4" id="KW-1134">Transmembrane beta strand</keyword>
<feature type="domain" description="Porin" evidence="12">
    <location>
        <begin position="8"/>
        <end position="309"/>
    </location>
</feature>
<dbReference type="AlphaFoldDB" id="E8LZX0"/>
<comment type="caution">
    <text evidence="13">The sequence shown here is derived from an EMBL/GenBank/DDBJ whole genome shotgun (WGS) entry which is preliminary data.</text>
</comment>
<keyword evidence="14" id="KW-1185">Reference proteome</keyword>
<proteinExistence type="predicted"/>
<gene>
    <name evidence="13" type="ORF">VIBR0546_08585</name>
</gene>
<comment type="subunit">
    <text evidence="2">Homotrimer.</text>
</comment>
<dbReference type="GO" id="GO:0006811">
    <property type="term" value="P:monoatomic ion transport"/>
    <property type="evidence" value="ECO:0007669"/>
    <property type="project" value="UniProtKB-KW"/>
</dbReference>
<dbReference type="PANTHER" id="PTHR34501">
    <property type="entry name" value="PROTEIN YDDL-RELATED"/>
    <property type="match status" value="1"/>
</dbReference>
<keyword evidence="3" id="KW-0813">Transport</keyword>
<dbReference type="SUPFAM" id="SSF56935">
    <property type="entry name" value="Porins"/>
    <property type="match status" value="1"/>
</dbReference>
<dbReference type="eggNOG" id="COG3203">
    <property type="taxonomic scope" value="Bacteria"/>
</dbReference>
<evidence type="ECO:0000256" key="11">
    <source>
        <dbReference type="SAM" id="SignalP"/>
    </source>
</evidence>
<evidence type="ECO:0000256" key="1">
    <source>
        <dbReference type="ARBA" id="ARBA00004571"/>
    </source>
</evidence>
<evidence type="ECO:0000313" key="13">
    <source>
        <dbReference type="EMBL" id="EGA63796.1"/>
    </source>
</evidence>
<organism evidence="13 14">
    <name type="scientific">Vibrio brasiliensis LMG 20546</name>
    <dbReference type="NCBI Taxonomy" id="945543"/>
    <lineage>
        <taxon>Bacteria</taxon>
        <taxon>Pseudomonadati</taxon>
        <taxon>Pseudomonadota</taxon>
        <taxon>Gammaproteobacteria</taxon>
        <taxon>Vibrionales</taxon>
        <taxon>Vibrionaceae</taxon>
        <taxon>Vibrio</taxon>
        <taxon>Vibrio oreintalis group</taxon>
    </lineage>
</organism>
<feature type="chain" id="PRO_5003224591" description="Porin domain-containing protein" evidence="11">
    <location>
        <begin position="20"/>
        <end position="329"/>
    </location>
</feature>
<evidence type="ECO:0000256" key="7">
    <source>
        <dbReference type="ARBA" id="ARBA00023065"/>
    </source>
</evidence>
<evidence type="ECO:0000256" key="4">
    <source>
        <dbReference type="ARBA" id="ARBA00022452"/>
    </source>
</evidence>
<keyword evidence="8" id="KW-0626">Porin</keyword>
<evidence type="ECO:0000256" key="2">
    <source>
        <dbReference type="ARBA" id="ARBA00011233"/>
    </source>
</evidence>
<evidence type="ECO:0000256" key="10">
    <source>
        <dbReference type="ARBA" id="ARBA00023237"/>
    </source>
</evidence>
<dbReference type="STRING" id="945543.VIBR0546_08585"/>
<keyword evidence="10" id="KW-0998">Cell outer membrane</keyword>
<evidence type="ECO:0000256" key="6">
    <source>
        <dbReference type="ARBA" id="ARBA00022729"/>
    </source>
</evidence>
<dbReference type="Pfam" id="PF13609">
    <property type="entry name" value="Porin_4"/>
    <property type="match status" value="1"/>
</dbReference>
<evidence type="ECO:0000256" key="8">
    <source>
        <dbReference type="ARBA" id="ARBA00023114"/>
    </source>
</evidence>
<evidence type="ECO:0000256" key="5">
    <source>
        <dbReference type="ARBA" id="ARBA00022692"/>
    </source>
</evidence>
<feature type="signal peptide" evidence="11">
    <location>
        <begin position="1"/>
        <end position="19"/>
    </location>
</feature>
<evidence type="ECO:0000256" key="9">
    <source>
        <dbReference type="ARBA" id="ARBA00023136"/>
    </source>
</evidence>
<dbReference type="InterPro" id="IPR050298">
    <property type="entry name" value="Gram-neg_bact_OMP"/>
</dbReference>
<keyword evidence="6 11" id="KW-0732">Signal</keyword>
<comment type="subcellular location">
    <subcellularLocation>
        <location evidence="1">Cell outer membrane</location>
        <topology evidence="1">Multi-pass membrane protein</topology>
    </subcellularLocation>
</comment>
<dbReference type="Gene3D" id="2.40.160.10">
    <property type="entry name" value="Porin"/>
    <property type="match status" value="1"/>
</dbReference>
<dbReference type="GO" id="GO:0015288">
    <property type="term" value="F:porin activity"/>
    <property type="evidence" value="ECO:0007669"/>
    <property type="project" value="UniProtKB-KW"/>
</dbReference>
<dbReference type="RefSeq" id="WP_006881385.1">
    <property type="nucleotide sequence ID" value="NZ_AEVS01000108.1"/>
</dbReference>
<dbReference type="InterPro" id="IPR023614">
    <property type="entry name" value="Porin_dom_sf"/>
</dbReference>